<evidence type="ECO:0000256" key="6">
    <source>
        <dbReference type="ARBA" id="ARBA00023242"/>
    </source>
</evidence>
<feature type="region of interest" description="Disordered" evidence="7">
    <location>
        <begin position="42"/>
        <end position="81"/>
    </location>
</feature>
<dbReference type="PROSITE" id="PS51294">
    <property type="entry name" value="HTH_MYB"/>
    <property type="match status" value="3"/>
</dbReference>
<keyword evidence="3" id="KW-0805">Transcription regulation</keyword>
<comment type="subcellular location">
    <subcellularLocation>
        <location evidence="1">Nucleus</location>
    </subcellularLocation>
</comment>
<evidence type="ECO:0000256" key="7">
    <source>
        <dbReference type="SAM" id="MobiDB-lite"/>
    </source>
</evidence>
<dbReference type="Pfam" id="PF13921">
    <property type="entry name" value="Myb_DNA-bind_6"/>
    <property type="match status" value="1"/>
</dbReference>
<evidence type="ECO:0000259" key="8">
    <source>
        <dbReference type="PROSITE" id="PS50090"/>
    </source>
</evidence>
<dbReference type="FunFam" id="1.10.10.60:FF:000010">
    <property type="entry name" value="Transcriptional activator Myb isoform A"/>
    <property type="match status" value="1"/>
</dbReference>
<dbReference type="Gene3D" id="1.10.10.60">
    <property type="entry name" value="Homeodomain-like"/>
    <property type="match status" value="3"/>
</dbReference>
<evidence type="ECO:0000259" key="9">
    <source>
        <dbReference type="PROSITE" id="PS51294"/>
    </source>
</evidence>
<keyword evidence="4" id="KW-0238">DNA-binding</keyword>
<dbReference type="AlphaFoldDB" id="A0AAN9S777"/>
<dbReference type="InterPro" id="IPR017930">
    <property type="entry name" value="Myb_dom"/>
</dbReference>
<comment type="caution">
    <text evidence="10">The sequence shown here is derived from an EMBL/GenBank/DDBJ whole genome shotgun (WGS) entry which is preliminary data.</text>
</comment>
<feature type="compositionally biased region" description="Low complexity" evidence="7">
    <location>
        <begin position="51"/>
        <end position="62"/>
    </location>
</feature>
<feature type="region of interest" description="Disordered" evidence="7">
    <location>
        <begin position="375"/>
        <end position="407"/>
    </location>
</feature>
<proteinExistence type="predicted"/>
<dbReference type="Proteomes" id="UP001386955">
    <property type="component" value="Unassembled WGS sequence"/>
</dbReference>
<dbReference type="InterPro" id="IPR001005">
    <property type="entry name" value="SANT/Myb"/>
</dbReference>
<dbReference type="SMART" id="SM00717">
    <property type="entry name" value="SANT"/>
    <property type="match status" value="3"/>
</dbReference>
<dbReference type="GO" id="GO:0000981">
    <property type="term" value="F:DNA-binding transcription factor activity, RNA polymerase II-specific"/>
    <property type="evidence" value="ECO:0007669"/>
    <property type="project" value="TreeGrafter"/>
</dbReference>
<feature type="compositionally biased region" description="Low complexity" evidence="7">
    <location>
        <begin position="262"/>
        <end position="273"/>
    </location>
</feature>
<dbReference type="InterPro" id="IPR050560">
    <property type="entry name" value="MYB_TF"/>
</dbReference>
<keyword evidence="11" id="KW-1185">Reference proteome</keyword>
<evidence type="ECO:0000256" key="4">
    <source>
        <dbReference type="ARBA" id="ARBA00023125"/>
    </source>
</evidence>
<evidence type="ECO:0000256" key="1">
    <source>
        <dbReference type="ARBA" id="ARBA00004123"/>
    </source>
</evidence>
<dbReference type="PANTHER" id="PTHR45614">
    <property type="entry name" value="MYB PROTEIN-RELATED"/>
    <property type="match status" value="1"/>
</dbReference>
<keyword evidence="5" id="KW-0804">Transcription</keyword>
<keyword evidence="6" id="KW-0539">Nucleus</keyword>
<keyword evidence="2" id="KW-0677">Repeat</keyword>
<feature type="domain" description="HTH myb-type" evidence="9">
    <location>
        <begin position="135"/>
        <end position="190"/>
    </location>
</feature>
<feature type="compositionally biased region" description="Polar residues" evidence="7">
    <location>
        <begin position="64"/>
        <end position="80"/>
    </location>
</feature>
<dbReference type="EMBL" id="JAYMYS010000006">
    <property type="protein sequence ID" value="KAK7390563.1"/>
    <property type="molecule type" value="Genomic_DNA"/>
</dbReference>
<dbReference type="SUPFAM" id="SSF46689">
    <property type="entry name" value="Homeodomain-like"/>
    <property type="match status" value="2"/>
</dbReference>
<evidence type="ECO:0000256" key="5">
    <source>
        <dbReference type="ARBA" id="ARBA00023163"/>
    </source>
</evidence>
<evidence type="ECO:0000313" key="10">
    <source>
        <dbReference type="EMBL" id="KAK7390563.1"/>
    </source>
</evidence>
<accession>A0AAN9S777</accession>
<dbReference type="InterPro" id="IPR009057">
    <property type="entry name" value="Homeodomain-like_sf"/>
</dbReference>
<sequence length="470" mass="52782">MKVSILLKPLLLSRLPSFYSFIGSIPATFLLTAENMAEEKSEQYKQTKAASSSSVSEGSGISLPKSSTKSKSALPSNRRTTGPVRRVTDLWTEKDDDILRRAVEDFNYKNWKKIAKCFPDKTEVQCLHRWQKVLNPALVKGPWTKEEDDKMMEMVSIHGPAKWSLIAKSLPGRIGKQCRERWCHHLNPDIKKGTWTLEEELALMDAHRIYGNKWAEIAKIKILHGRTDNAIKNHWNSSLKKKMDFYVATGRLPPIPKSSAQVDATTASSSKTTDVTKPDCSDKNQLESCGTVRDFVESSNVTAKESANSLSLDSFYVNTSNMQNEVFSSPMKSAAGFLTPLPEKKGSVLCREESPESILKKAARTFPTPSILRKRRYGAKRPSTPAEELNGSQPCDEQQQTNDVSSSAAVRLHLSPASHSHENNISHNNALKETPNRLRLRQAFIKSLEKQLESAYDIEKRARMMEKSTE</sequence>
<feature type="domain" description="Myb-like" evidence="8">
    <location>
        <begin position="91"/>
        <end position="134"/>
    </location>
</feature>
<feature type="compositionally biased region" description="Basic and acidic residues" evidence="7">
    <location>
        <begin position="274"/>
        <end position="283"/>
    </location>
</feature>
<feature type="domain" description="Myb-like" evidence="8">
    <location>
        <begin position="187"/>
        <end position="239"/>
    </location>
</feature>
<evidence type="ECO:0000256" key="2">
    <source>
        <dbReference type="ARBA" id="ARBA00022737"/>
    </source>
</evidence>
<feature type="domain" description="Myb-like" evidence="8">
    <location>
        <begin position="135"/>
        <end position="186"/>
    </location>
</feature>
<feature type="domain" description="HTH myb-type" evidence="9">
    <location>
        <begin position="91"/>
        <end position="134"/>
    </location>
</feature>
<dbReference type="FunFam" id="1.10.10.60:FF:000016">
    <property type="entry name" value="Transcriptional activator Myb isoform A"/>
    <property type="match status" value="1"/>
</dbReference>
<dbReference type="GO" id="GO:0005634">
    <property type="term" value="C:nucleus"/>
    <property type="evidence" value="ECO:0007669"/>
    <property type="project" value="UniProtKB-SubCell"/>
</dbReference>
<dbReference type="PANTHER" id="PTHR45614:SF194">
    <property type="entry name" value="TRANSCRIPTION FACTOR MYB3R-3-RELATED"/>
    <property type="match status" value="1"/>
</dbReference>
<gene>
    <name evidence="10" type="ORF">VNO78_25872</name>
</gene>
<evidence type="ECO:0000313" key="11">
    <source>
        <dbReference type="Proteomes" id="UP001386955"/>
    </source>
</evidence>
<dbReference type="CDD" id="cd00167">
    <property type="entry name" value="SANT"/>
    <property type="match status" value="3"/>
</dbReference>
<evidence type="ECO:0000256" key="3">
    <source>
        <dbReference type="ARBA" id="ARBA00023015"/>
    </source>
</evidence>
<dbReference type="GO" id="GO:0000978">
    <property type="term" value="F:RNA polymerase II cis-regulatory region sequence-specific DNA binding"/>
    <property type="evidence" value="ECO:0007669"/>
    <property type="project" value="TreeGrafter"/>
</dbReference>
<feature type="domain" description="HTH myb-type" evidence="9">
    <location>
        <begin position="191"/>
        <end position="243"/>
    </location>
</feature>
<organism evidence="10 11">
    <name type="scientific">Psophocarpus tetragonolobus</name>
    <name type="common">Winged bean</name>
    <name type="synonym">Dolichos tetragonolobus</name>
    <dbReference type="NCBI Taxonomy" id="3891"/>
    <lineage>
        <taxon>Eukaryota</taxon>
        <taxon>Viridiplantae</taxon>
        <taxon>Streptophyta</taxon>
        <taxon>Embryophyta</taxon>
        <taxon>Tracheophyta</taxon>
        <taxon>Spermatophyta</taxon>
        <taxon>Magnoliopsida</taxon>
        <taxon>eudicotyledons</taxon>
        <taxon>Gunneridae</taxon>
        <taxon>Pentapetalae</taxon>
        <taxon>rosids</taxon>
        <taxon>fabids</taxon>
        <taxon>Fabales</taxon>
        <taxon>Fabaceae</taxon>
        <taxon>Papilionoideae</taxon>
        <taxon>50 kb inversion clade</taxon>
        <taxon>NPAAA clade</taxon>
        <taxon>indigoferoid/millettioid clade</taxon>
        <taxon>Phaseoleae</taxon>
        <taxon>Psophocarpus</taxon>
    </lineage>
</organism>
<protein>
    <submittedName>
        <fullName evidence="10">Uncharacterized protein</fullName>
    </submittedName>
</protein>
<name>A0AAN9S777_PSOTE</name>
<reference evidence="10 11" key="1">
    <citation type="submission" date="2024-01" db="EMBL/GenBank/DDBJ databases">
        <title>The genomes of 5 underutilized Papilionoideae crops provide insights into root nodulation and disease resistanc.</title>
        <authorList>
            <person name="Jiang F."/>
        </authorList>
    </citation>
    <scope>NUCLEOTIDE SEQUENCE [LARGE SCALE GENOMIC DNA]</scope>
    <source>
        <strain evidence="10">DUOXIRENSHENG_FW03</strain>
        <tissue evidence="10">Leaves</tissue>
    </source>
</reference>
<feature type="region of interest" description="Disordered" evidence="7">
    <location>
        <begin position="257"/>
        <end position="283"/>
    </location>
</feature>
<feature type="compositionally biased region" description="Polar residues" evidence="7">
    <location>
        <begin position="390"/>
        <end position="407"/>
    </location>
</feature>
<dbReference type="Pfam" id="PF00249">
    <property type="entry name" value="Myb_DNA-binding"/>
    <property type="match status" value="1"/>
</dbReference>
<dbReference type="PROSITE" id="PS50090">
    <property type="entry name" value="MYB_LIKE"/>
    <property type="match status" value="3"/>
</dbReference>